<evidence type="ECO:0000256" key="1">
    <source>
        <dbReference type="SAM" id="MobiDB-lite"/>
    </source>
</evidence>
<protein>
    <submittedName>
        <fullName evidence="2">Uncharacterized protein</fullName>
    </submittedName>
</protein>
<reference evidence="3" key="2">
    <citation type="journal article" date="2008" name="Nucleic Acids Res.">
        <title>The rice annotation project database (RAP-DB): 2008 update.</title>
        <authorList>
            <consortium name="The rice annotation project (RAP)"/>
        </authorList>
    </citation>
    <scope>GENOME REANNOTATION</scope>
    <source>
        <strain evidence="3">cv. Nipponbare</strain>
    </source>
</reference>
<feature type="region of interest" description="Disordered" evidence="1">
    <location>
        <begin position="12"/>
        <end position="36"/>
    </location>
</feature>
<dbReference type="Proteomes" id="UP000000763">
    <property type="component" value="Chromosome 2"/>
</dbReference>
<dbReference type="EMBL" id="AP004845">
    <property type="protein sequence ID" value="BAD15784.1"/>
    <property type="molecule type" value="Genomic_DNA"/>
</dbReference>
<evidence type="ECO:0000313" key="2">
    <source>
        <dbReference type="EMBL" id="BAD15784.1"/>
    </source>
</evidence>
<reference evidence="3" key="1">
    <citation type="journal article" date="2005" name="Nature">
        <title>The map-based sequence of the rice genome.</title>
        <authorList>
            <consortium name="International rice genome sequencing project (IRGSP)"/>
            <person name="Matsumoto T."/>
            <person name="Wu J."/>
            <person name="Kanamori H."/>
            <person name="Katayose Y."/>
            <person name="Fujisawa M."/>
            <person name="Namiki N."/>
            <person name="Mizuno H."/>
            <person name="Yamamoto K."/>
            <person name="Antonio B.A."/>
            <person name="Baba T."/>
            <person name="Sakata K."/>
            <person name="Nagamura Y."/>
            <person name="Aoki H."/>
            <person name="Arikawa K."/>
            <person name="Arita K."/>
            <person name="Bito T."/>
            <person name="Chiden Y."/>
            <person name="Fujitsuka N."/>
            <person name="Fukunaka R."/>
            <person name="Hamada M."/>
            <person name="Harada C."/>
            <person name="Hayashi A."/>
            <person name="Hijishita S."/>
            <person name="Honda M."/>
            <person name="Hosokawa S."/>
            <person name="Ichikawa Y."/>
            <person name="Idonuma A."/>
            <person name="Iijima M."/>
            <person name="Ikeda M."/>
            <person name="Ikeno M."/>
            <person name="Ito K."/>
            <person name="Ito S."/>
            <person name="Ito T."/>
            <person name="Ito Y."/>
            <person name="Ito Y."/>
            <person name="Iwabuchi A."/>
            <person name="Kamiya K."/>
            <person name="Karasawa W."/>
            <person name="Kurita K."/>
            <person name="Katagiri S."/>
            <person name="Kikuta A."/>
            <person name="Kobayashi H."/>
            <person name="Kobayashi N."/>
            <person name="Machita K."/>
            <person name="Maehara T."/>
            <person name="Masukawa M."/>
            <person name="Mizubayashi T."/>
            <person name="Mukai Y."/>
            <person name="Nagasaki H."/>
            <person name="Nagata Y."/>
            <person name="Naito S."/>
            <person name="Nakashima M."/>
            <person name="Nakama Y."/>
            <person name="Nakamichi Y."/>
            <person name="Nakamura M."/>
            <person name="Meguro A."/>
            <person name="Negishi M."/>
            <person name="Ohta I."/>
            <person name="Ohta T."/>
            <person name="Okamoto M."/>
            <person name="Ono N."/>
            <person name="Saji S."/>
            <person name="Sakaguchi M."/>
            <person name="Sakai K."/>
            <person name="Shibata M."/>
            <person name="Shimokawa T."/>
            <person name="Song J."/>
            <person name="Takazaki Y."/>
            <person name="Terasawa K."/>
            <person name="Tsugane M."/>
            <person name="Tsuji K."/>
            <person name="Ueda S."/>
            <person name="Waki K."/>
            <person name="Yamagata H."/>
            <person name="Yamamoto M."/>
            <person name="Yamamoto S."/>
            <person name="Yamane H."/>
            <person name="Yoshiki S."/>
            <person name="Yoshihara R."/>
            <person name="Yukawa K."/>
            <person name="Zhong H."/>
            <person name="Yano M."/>
            <person name="Yuan Q."/>
            <person name="Ouyang S."/>
            <person name="Liu J."/>
            <person name="Jones K.M."/>
            <person name="Gansberger K."/>
            <person name="Moffat K."/>
            <person name="Hill J."/>
            <person name="Bera J."/>
            <person name="Fadrosh D."/>
            <person name="Jin S."/>
            <person name="Johri S."/>
            <person name="Kim M."/>
            <person name="Overton L."/>
            <person name="Reardon M."/>
            <person name="Tsitrin T."/>
            <person name="Vuong H."/>
            <person name="Weaver B."/>
            <person name="Ciecko A."/>
            <person name="Tallon L."/>
            <person name="Jackson J."/>
            <person name="Pai G."/>
            <person name="Aken S.V."/>
            <person name="Utterback T."/>
            <person name="Reidmuller S."/>
            <person name="Feldblyum T."/>
            <person name="Hsiao J."/>
            <person name="Zismann V."/>
            <person name="Iobst S."/>
            <person name="de Vazeille A.R."/>
            <person name="Buell C.R."/>
            <person name="Ying K."/>
            <person name="Li Y."/>
            <person name="Lu T."/>
            <person name="Huang Y."/>
            <person name="Zhao Q."/>
            <person name="Feng Q."/>
            <person name="Zhang L."/>
            <person name="Zhu J."/>
            <person name="Weng Q."/>
            <person name="Mu J."/>
            <person name="Lu Y."/>
            <person name="Fan D."/>
            <person name="Liu Y."/>
            <person name="Guan J."/>
            <person name="Zhang Y."/>
            <person name="Yu S."/>
            <person name="Liu X."/>
            <person name="Zhang Y."/>
            <person name="Hong G."/>
            <person name="Han B."/>
            <person name="Choisne N."/>
            <person name="Demange N."/>
            <person name="Orjeda G."/>
            <person name="Samain S."/>
            <person name="Cattolico L."/>
            <person name="Pelletier E."/>
            <person name="Couloux A."/>
            <person name="Segurens B."/>
            <person name="Wincker P."/>
            <person name="D'Hont A."/>
            <person name="Scarpelli C."/>
            <person name="Weissenbach J."/>
            <person name="Salanoubat M."/>
            <person name="Quetier F."/>
            <person name="Yu Y."/>
            <person name="Kim H.R."/>
            <person name="Rambo T."/>
            <person name="Currie J."/>
            <person name="Collura K."/>
            <person name="Luo M."/>
            <person name="Yang T."/>
            <person name="Ammiraju J.S.S."/>
            <person name="Engler F."/>
            <person name="Soderlund C."/>
            <person name="Wing R.A."/>
            <person name="Palmer L.E."/>
            <person name="de la Bastide M."/>
            <person name="Spiegel L."/>
            <person name="Nascimento L."/>
            <person name="Zutavern T."/>
            <person name="O'Shaughnessy A."/>
            <person name="Dike S."/>
            <person name="Dedhia N."/>
            <person name="Preston R."/>
            <person name="Balija V."/>
            <person name="McCombie W.R."/>
            <person name="Chow T."/>
            <person name="Chen H."/>
            <person name="Chung M."/>
            <person name="Chen C."/>
            <person name="Shaw J."/>
            <person name="Wu H."/>
            <person name="Hsiao K."/>
            <person name="Chao Y."/>
            <person name="Chu M."/>
            <person name="Cheng C."/>
            <person name="Hour A."/>
            <person name="Lee P."/>
            <person name="Lin S."/>
            <person name="Lin Y."/>
            <person name="Liou J."/>
            <person name="Liu S."/>
            <person name="Hsing Y."/>
            <person name="Raghuvanshi S."/>
            <person name="Mohanty A."/>
            <person name="Bharti A.K."/>
            <person name="Gaur A."/>
            <person name="Gupta V."/>
            <person name="Kumar D."/>
            <person name="Ravi V."/>
            <person name="Vij S."/>
            <person name="Kapur A."/>
            <person name="Khurana P."/>
            <person name="Khurana P."/>
            <person name="Khurana J.P."/>
            <person name="Tyagi A.K."/>
            <person name="Gaikwad K."/>
            <person name="Singh A."/>
            <person name="Dalal V."/>
            <person name="Srivastava S."/>
            <person name="Dixit A."/>
            <person name="Pal A.K."/>
            <person name="Ghazi I.A."/>
            <person name="Yadav M."/>
            <person name="Pandit A."/>
            <person name="Bhargava A."/>
            <person name="Sureshbabu K."/>
            <person name="Batra K."/>
            <person name="Sharma T.R."/>
            <person name="Mohapatra T."/>
            <person name="Singh N.K."/>
            <person name="Messing J."/>
            <person name="Nelson A.B."/>
            <person name="Fuks G."/>
            <person name="Kavchok S."/>
            <person name="Keizer G."/>
            <person name="Linton E."/>
            <person name="Llaca V."/>
            <person name="Song R."/>
            <person name="Tanyolac B."/>
            <person name="Young S."/>
            <person name="Ho-Il K."/>
            <person name="Hahn J.H."/>
            <person name="Sangsakoo G."/>
            <person name="Vanavichit A."/>
            <person name="de Mattos Luiz.A.T."/>
            <person name="Zimmer P.D."/>
            <person name="Malone G."/>
            <person name="Dellagostin O."/>
            <person name="de Oliveira A.C."/>
            <person name="Bevan M."/>
            <person name="Bancroft I."/>
            <person name="Minx P."/>
            <person name="Cordum H."/>
            <person name="Wilson R."/>
            <person name="Cheng Z."/>
            <person name="Jin W."/>
            <person name="Jiang J."/>
            <person name="Leong S.A."/>
            <person name="Iwama H."/>
            <person name="Gojobori T."/>
            <person name="Itoh T."/>
            <person name="Niimura Y."/>
            <person name="Fujii Y."/>
            <person name="Habara T."/>
            <person name="Sakai H."/>
            <person name="Sato Y."/>
            <person name="Wilson G."/>
            <person name="Kumar K."/>
            <person name="McCouch S."/>
            <person name="Juretic N."/>
            <person name="Hoen D."/>
            <person name="Wright S."/>
            <person name="Bruskiewich R."/>
            <person name="Bureau T."/>
            <person name="Miyao A."/>
            <person name="Hirochika H."/>
            <person name="Nishikawa T."/>
            <person name="Kadowaki K."/>
            <person name="Sugiura M."/>
            <person name="Burr B."/>
            <person name="Sasaki T."/>
        </authorList>
    </citation>
    <scope>NUCLEOTIDE SEQUENCE [LARGE SCALE GENOMIC DNA]</scope>
    <source>
        <strain evidence="3">cv. Nipponbare</strain>
    </source>
</reference>
<dbReference type="AlphaFoldDB" id="Q6Z7M3"/>
<accession>Q6Z7M3</accession>
<name>Q6Z7M3_ORYSJ</name>
<feature type="compositionally biased region" description="Low complexity" evidence="1">
    <location>
        <begin position="12"/>
        <end position="23"/>
    </location>
</feature>
<evidence type="ECO:0000313" key="3">
    <source>
        <dbReference type="Proteomes" id="UP000000763"/>
    </source>
</evidence>
<organism evidence="2 3">
    <name type="scientific">Oryza sativa subsp. japonica</name>
    <name type="common">Rice</name>
    <dbReference type="NCBI Taxonomy" id="39947"/>
    <lineage>
        <taxon>Eukaryota</taxon>
        <taxon>Viridiplantae</taxon>
        <taxon>Streptophyta</taxon>
        <taxon>Embryophyta</taxon>
        <taxon>Tracheophyta</taxon>
        <taxon>Spermatophyta</taxon>
        <taxon>Magnoliopsida</taxon>
        <taxon>Liliopsida</taxon>
        <taxon>Poales</taxon>
        <taxon>Poaceae</taxon>
        <taxon>BOP clade</taxon>
        <taxon>Oryzoideae</taxon>
        <taxon>Oryzeae</taxon>
        <taxon>Oryzinae</taxon>
        <taxon>Oryza</taxon>
        <taxon>Oryza sativa</taxon>
    </lineage>
</organism>
<gene>
    <name evidence="2" type="primary">OJ1233_A01.21</name>
</gene>
<proteinExistence type="predicted"/>
<sequence length="250" mass="24872">MAAAPCLYAGDAASASGSGISRLGGDRSGPVVARSEDGGVGRRFEAGVRPSNAGSVLCPGAWRLGGGGVAAAVGTPVAAGMCSSAAAGARAAEFAGARMVALRRLPASVVGGASAFQGAGDSGLRPLLSPAVAEPPPLPPLLSAPSPGERKGRVLVPAPPLPHSFPSPRFLLSCSSAHPQHAPLCAGGLVEGGCSIVWFVSRSLENLAGLMEDTDVFVALSQLSVPLQAAQASFIFGAPPFFWLSVSRPD</sequence>